<sequence>MWRSGLRLSLRRLRRSSHPLGMSPAAPPEASTPARLCPPVFLPGAPLNLNWSTRSVSHQSFDSGEVSGFDDEAPRFDANADGQVTGGLAVEGEEAAAAGDGGDRGVEEEEEEEEVDEIDPEQLEGVLSLLQSTADGSLESTLDGMGLTLHPQFVIRVLETPLLVGDNVLRFFRWVSSKHSDFKATTPVLRALVRCVCSGGDLRRRDVYSLWDLIKEVGEKGNGALDAAVLNPLIASLSRLGKGKAALEVLDRFDEFGCVPDEMSYYFAVEALCRRSMNDLAWSVCERMINAGRLPDGNKVGKIISWLCRGKKAEGAYSVYLAAKDGNSPPQSSINFLIASLCREDQTVKLGSELLGDLKGEARKYAIKPFSAVVHGLCRSGDLNGAKELLDKMIAEGPAPGNAVFNYVISSYSKAKEMGLARELVKLMEARGLKPDVYTYTVIISGYANSGEMDQAREVLLEAQKKHSKLTPVTYHTLIRGYCKLEEFDKALELLSEMKNHGVQPNVDEYNKMIQSLCLKALDWEKAEKLLGEMKERGLYLNGITRGLIKAVKGLESEAMDTAELTAVP</sequence>
<feature type="region of interest" description="Disordered" evidence="4">
    <location>
        <begin position="95"/>
        <end position="119"/>
    </location>
</feature>
<dbReference type="EMBL" id="JBJKBG010000002">
    <property type="protein sequence ID" value="KAL3749744.1"/>
    <property type="molecule type" value="Genomic_DNA"/>
</dbReference>
<feature type="repeat" description="PPR" evidence="3">
    <location>
        <begin position="471"/>
        <end position="505"/>
    </location>
</feature>
<dbReference type="InterPro" id="IPR011990">
    <property type="entry name" value="TPR-like_helical_dom_sf"/>
</dbReference>
<keyword evidence="2" id="KW-0677">Repeat</keyword>
<feature type="repeat" description="PPR" evidence="3">
    <location>
        <begin position="401"/>
        <end position="435"/>
    </location>
</feature>
<dbReference type="PANTHER" id="PTHR47938">
    <property type="entry name" value="RESPIRATORY COMPLEX I CHAPERONE (CIA84), PUTATIVE (AFU_ORTHOLOGUE AFUA_2G06020)-RELATED"/>
    <property type="match status" value="1"/>
</dbReference>
<evidence type="ECO:0000313" key="5">
    <source>
        <dbReference type="EMBL" id="KAL3749744.1"/>
    </source>
</evidence>
<evidence type="ECO:0000256" key="3">
    <source>
        <dbReference type="PROSITE-ProRule" id="PRU00708"/>
    </source>
</evidence>
<accession>A0ABD3LGQ4</accession>
<protein>
    <recommendedName>
        <fullName evidence="7">Pentatricopeptide repeat-containing protein</fullName>
    </recommendedName>
</protein>
<keyword evidence="6" id="KW-1185">Reference proteome</keyword>
<feature type="repeat" description="PPR" evidence="3">
    <location>
        <begin position="226"/>
        <end position="260"/>
    </location>
</feature>
<dbReference type="Gene3D" id="1.25.40.10">
    <property type="entry name" value="Tetratricopeptide repeat domain"/>
    <property type="match status" value="3"/>
</dbReference>
<dbReference type="Pfam" id="PF01535">
    <property type="entry name" value="PPR"/>
    <property type="match status" value="1"/>
</dbReference>
<evidence type="ECO:0000256" key="4">
    <source>
        <dbReference type="SAM" id="MobiDB-lite"/>
    </source>
</evidence>
<evidence type="ECO:0000313" key="6">
    <source>
        <dbReference type="Proteomes" id="UP001634007"/>
    </source>
</evidence>
<feature type="repeat" description="PPR" evidence="3">
    <location>
        <begin position="506"/>
        <end position="541"/>
    </location>
</feature>
<dbReference type="PROSITE" id="PS51375">
    <property type="entry name" value="PPR"/>
    <property type="match status" value="6"/>
</dbReference>
<proteinExistence type="inferred from homology"/>
<evidence type="ECO:0000256" key="1">
    <source>
        <dbReference type="ARBA" id="ARBA00007626"/>
    </source>
</evidence>
<feature type="repeat" description="PPR" evidence="3">
    <location>
        <begin position="436"/>
        <end position="470"/>
    </location>
</feature>
<dbReference type="Pfam" id="PF12854">
    <property type="entry name" value="PPR_1"/>
    <property type="match status" value="1"/>
</dbReference>
<dbReference type="InterPro" id="IPR002885">
    <property type="entry name" value="PPR_rpt"/>
</dbReference>
<dbReference type="PANTHER" id="PTHR47938:SF35">
    <property type="entry name" value="PENTATRICOPEPTIDE REPEAT-CONTAINING PROTEIN 4, MITOCHONDRIAL-RELATED"/>
    <property type="match status" value="1"/>
</dbReference>
<organism evidence="5 6">
    <name type="scientific">Eucalyptus globulus</name>
    <name type="common">Tasmanian blue gum</name>
    <dbReference type="NCBI Taxonomy" id="34317"/>
    <lineage>
        <taxon>Eukaryota</taxon>
        <taxon>Viridiplantae</taxon>
        <taxon>Streptophyta</taxon>
        <taxon>Embryophyta</taxon>
        <taxon>Tracheophyta</taxon>
        <taxon>Spermatophyta</taxon>
        <taxon>Magnoliopsida</taxon>
        <taxon>eudicotyledons</taxon>
        <taxon>Gunneridae</taxon>
        <taxon>Pentapetalae</taxon>
        <taxon>rosids</taxon>
        <taxon>malvids</taxon>
        <taxon>Myrtales</taxon>
        <taxon>Myrtaceae</taxon>
        <taxon>Myrtoideae</taxon>
        <taxon>Eucalypteae</taxon>
        <taxon>Eucalyptus</taxon>
    </lineage>
</organism>
<reference evidence="5 6" key="1">
    <citation type="submission" date="2024-11" db="EMBL/GenBank/DDBJ databases">
        <title>Chromosome-level genome assembly of Eucalyptus globulus Labill. provides insights into its genome evolution.</title>
        <authorList>
            <person name="Li X."/>
        </authorList>
    </citation>
    <scope>NUCLEOTIDE SEQUENCE [LARGE SCALE GENOMIC DNA]</scope>
    <source>
        <strain evidence="5">CL2024</strain>
        <tissue evidence="5">Fresh tender leaves</tissue>
    </source>
</reference>
<name>A0ABD3LGQ4_EUCGL</name>
<dbReference type="Pfam" id="PF13041">
    <property type="entry name" value="PPR_2"/>
    <property type="match status" value="2"/>
</dbReference>
<dbReference type="SUPFAM" id="SSF81901">
    <property type="entry name" value="HCP-like"/>
    <property type="match status" value="1"/>
</dbReference>
<dbReference type="NCBIfam" id="TIGR00756">
    <property type="entry name" value="PPR"/>
    <property type="match status" value="6"/>
</dbReference>
<evidence type="ECO:0008006" key="7">
    <source>
        <dbReference type="Google" id="ProtNLM"/>
    </source>
</evidence>
<feature type="repeat" description="PPR" evidence="3">
    <location>
        <begin position="366"/>
        <end position="400"/>
    </location>
</feature>
<comment type="caution">
    <text evidence="5">The sequence shown here is derived from an EMBL/GenBank/DDBJ whole genome shotgun (WGS) entry which is preliminary data.</text>
</comment>
<dbReference type="Proteomes" id="UP001634007">
    <property type="component" value="Unassembled WGS sequence"/>
</dbReference>
<comment type="similarity">
    <text evidence="1">Belongs to the PPR family. P subfamily.</text>
</comment>
<gene>
    <name evidence="5" type="ORF">ACJRO7_010808</name>
</gene>
<dbReference type="AlphaFoldDB" id="A0ABD3LGQ4"/>
<feature type="compositionally biased region" description="Acidic residues" evidence="4">
    <location>
        <begin position="106"/>
        <end position="119"/>
    </location>
</feature>
<evidence type="ECO:0000256" key="2">
    <source>
        <dbReference type="ARBA" id="ARBA00022737"/>
    </source>
</evidence>